<accession>Q606T9</accession>
<protein>
    <submittedName>
        <fullName evidence="2">ChrB domain protein</fullName>
    </submittedName>
</protein>
<feature type="domain" description="ChrB N-terminal" evidence="1">
    <location>
        <begin position="25"/>
        <end position="182"/>
    </location>
</feature>
<dbReference type="KEGG" id="mca:MCA1926"/>
<dbReference type="InterPro" id="IPR046858">
    <property type="entry name" value="ChrB_N"/>
</dbReference>
<dbReference type="Proteomes" id="UP000006821">
    <property type="component" value="Chromosome"/>
</dbReference>
<dbReference type="STRING" id="243233.MCA1926"/>
<name>Q606T9_METCA</name>
<proteinExistence type="predicted"/>
<dbReference type="eggNOG" id="COG4275">
    <property type="taxonomic scope" value="Bacteria"/>
</dbReference>
<dbReference type="EMBL" id="AE017282">
    <property type="protein sequence ID" value="AAU92085.1"/>
    <property type="molecule type" value="Genomic_DNA"/>
</dbReference>
<organism evidence="2 3">
    <name type="scientific">Methylococcus capsulatus (strain ATCC 33009 / NCIMB 11132 / Bath)</name>
    <dbReference type="NCBI Taxonomy" id="243233"/>
    <lineage>
        <taxon>Bacteria</taxon>
        <taxon>Pseudomonadati</taxon>
        <taxon>Pseudomonadota</taxon>
        <taxon>Gammaproteobacteria</taxon>
        <taxon>Methylococcales</taxon>
        <taxon>Methylococcaceae</taxon>
        <taxon>Methylococcus</taxon>
    </lineage>
</organism>
<dbReference type="AlphaFoldDB" id="Q606T9"/>
<dbReference type="HOGENOM" id="CLU_114046_0_0_6"/>
<gene>
    <name evidence="2" type="ordered locus">MCA1926</name>
</gene>
<sequence length="196" mass="22940">MIFAMHESDWLLLIYKVPAEPSKRRLALWRKLKGLGAVYLQNGVCLLPKSDHHRRRFKIVQNEIGEMGGESFLLESSGFDRRQQELIAGRFNEERNAEYREFLGRCADYLAEIERETAAQNFTYAELQENDEDFKKLKSWLEKIGRLDFYGAELAAEAARQLLLREERLEEFSQAVFAAEHERLKSRPFPPSEENP</sequence>
<evidence type="ECO:0000259" key="1">
    <source>
        <dbReference type="Pfam" id="PF20229"/>
    </source>
</evidence>
<dbReference type="Pfam" id="PF20229">
    <property type="entry name" value="ChrB_N"/>
    <property type="match status" value="1"/>
</dbReference>
<evidence type="ECO:0000313" key="3">
    <source>
        <dbReference type="Proteomes" id="UP000006821"/>
    </source>
</evidence>
<evidence type="ECO:0000313" key="2">
    <source>
        <dbReference type="EMBL" id="AAU92085.1"/>
    </source>
</evidence>
<reference evidence="2 3" key="1">
    <citation type="journal article" date="2004" name="PLoS Biol.">
        <title>Genomic insights into methanotrophy: the complete genome sequence of Methylococcus capsulatus (Bath).</title>
        <authorList>
            <person name="Ward N.L."/>
            <person name="Larsen O."/>
            <person name="Sakwa J."/>
            <person name="Bruseth L."/>
            <person name="Khouri H.M."/>
            <person name="Durkin A.S."/>
            <person name="Dimitrov G."/>
            <person name="Jiang L."/>
            <person name="Scanlan D."/>
            <person name="Kang K.H."/>
            <person name="Lewis M.R."/>
            <person name="Nelson K.E."/>
            <person name="Methe B.A."/>
            <person name="Wu M."/>
            <person name="Heidelberg J.F."/>
            <person name="Paulsen I.T."/>
            <person name="Fouts D.E."/>
            <person name="Ravel J."/>
            <person name="Tettelin H."/>
            <person name="Ren Q."/>
            <person name="Read T.D."/>
            <person name="DeBoy R.T."/>
            <person name="Seshadri R."/>
            <person name="Salzberg S.L."/>
            <person name="Jensen H.B."/>
            <person name="Birkeland N.K."/>
            <person name="Nelson W.C."/>
            <person name="Dodson R.J."/>
            <person name="Grindhaug S.H."/>
            <person name="Holt I.E."/>
            <person name="Eidhammer I."/>
            <person name="Jonasen I."/>
            <person name="Vanaken S."/>
            <person name="Utterback T.R."/>
            <person name="Feldblyum T.V."/>
            <person name="Fraser C.M."/>
            <person name="Lillehaug J.R."/>
            <person name="Eisen J.A."/>
        </authorList>
    </citation>
    <scope>NUCLEOTIDE SEQUENCE [LARGE SCALE GENOMIC DNA]</scope>
    <source>
        <strain evidence="3">ATCC 33009 / NCIMB 11132 / Bath</strain>
    </source>
</reference>